<dbReference type="Proteomes" id="UP001610432">
    <property type="component" value="Unassembled WGS sequence"/>
</dbReference>
<organism evidence="2 3">
    <name type="scientific">Aspergillus lucknowensis</name>
    <dbReference type="NCBI Taxonomy" id="176173"/>
    <lineage>
        <taxon>Eukaryota</taxon>
        <taxon>Fungi</taxon>
        <taxon>Dikarya</taxon>
        <taxon>Ascomycota</taxon>
        <taxon>Pezizomycotina</taxon>
        <taxon>Eurotiomycetes</taxon>
        <taxon>Eurotiomycetidae</taxon>
        <taxon>Eurotiales</taxon>
        <taxon>Aspergillaceae</taxon>
        <taxon>Aspergillus</taxon>
        <taxon>Aspergillus subgen. Nidulantes</taxon>
    </lineage>
</organism>
<dbReference type="RefSeq" id="XP_070886522.1">
    <property type="nucleotide sequence ID" value="XM_071032903.1"/>
</dbReference>
<comment type="caution">
    <text evidence="2">The sequence shown here is derived from an EMBL/GenBank/DDBJ whole genome shotgun (WGS) entry which is preliminary data.</text>
</comment>
<evidence type="ECO:0000313" key="2">
    <source>
        <dbReference type="EMBL" id="KAL2867543.1"/>
    </source>
</evidence>
<gene>
    <name evidence="2" type="ORF">BJX67DRAFT_380897</name>
</gene>
<feature type="region of interest" description="Disordered" evidence="1">
    <location>
        <begin position="103"/>
        <end position="216"/>
    </location>
</feature>
<evidence type="ECO:0000256" key="1">
    <source>
        <dbReference type="SAM" id="MobiDB-lite"/>
    </source>
</evidence>
<feature type="compositionally biased region" description="Polar residues" evidence="1">
    <location>
        <begin position="126"/>
        <end position="137"/>
    </location>
</feature>
<feature type="compositionally biased region" description="Polar residues" evidence="1">
    <location>
        <begin position="152"/>
        <end position="165"/>
    </location>
</feature>
<sequence>MHCPEAAQLTVTFLGTVCERGGQLNNGSTLLHYRLQSTVYHTSNRTHHTFPLTAYFKNGQRWVNFPSLSINAQIFITGRIFGLTKENQQLAIMTEDVHFLPALPQPLPATPSSTLGKRQRSDRWTQRATPSTPSEFTQGLALDSSPLHHSRQNAQSQEVPEQSQRAEQDDDTESQFTWTETADGAENLPQLASPTPERRSQRMRKTSYADILTQSK</sequence>
<proteinExistence type="predicted"/>
<reference evidence="2 3" key="1">
    <citation type="submission" date="2024-07" db="EMBL/GenBank/DDBJ databases">
        <title>Section-level genome sequencing and comparative genomics of Aspergillus sections Usti and Cavernicolus.</title>
        <authorList>
            <consortium name="Lawrence Berkeley National Laboratory"/>
            <person name="Nybo J.L."/>
            <person name="Vesth T.C."/>
            <person name="Theobald S."/>
            <person name="Frisvad J.C."/>
            <person name="Larsen T.O."/>
            <person name="Kjaerboelling I."/>
            <person name="Rothschild-Mancinelli K."/>
            <person name="Lyhne E.K."/>
            <person name="Kogle M.E."/>
            <person name="Barry K."/>
            <person name="Clum A."/>
            <person name="Na H."/>
            <person name="Ledsgaard L."/>
            <person name="Lin J."/>
            <person name="Lipzen A."/>
            <person name="Kuo A."/>
            <person name="Riley R."/>
            <person name="Mondo S."/>
            <person name="Labutti K."/>
            <person name="Haridas S."/>
            <person name="Pangalinan J."/>
            <person name="Salamov A.A."/>
            <person name="Simmons B.A."/>
            <person name="Magnuson J.K."/>
            <person name="Chen J."/>
            <person name="Drula E."/>
            <person name="Henrissat B."/>
            <person name="Wiebenga A."/>
            <person name="Lubbers R.J."/>
            <person name="Gomes A.C."/>
            <person name="Macurrencykelacurrency M.R."/>
            <person name="Stajich J."/>
            <person name="Grigoriev I.V."/>
            <person name="Mortensen U.H."/>
            <person name="De Vries R.P."/>
            <person name="Baker S.E."/>
            <person name="Andersen M.R."/>
        </authorList>
    </citation>
    <scope>NUCLEOTIDE SEQUENCE [LARGE SCALE GENOMIC DNA]</scope>
    <source>
        <strain evidence="2 3">CBS 449.75</strain>
    </source>
</reference>
<dbReference type="GeneID" id="98147975"/>
<name>A0ABR4LSM0_9EURO</name>
<evidence type="ECO:0000313" key="3">
    <source>
        <dbReference type="Proteomes" id="UP001610432"/>
    </source>
</evidence>
<protein>
    <submittedName>
        <fullName evidence="2">Uncharacterized protein</fullName>
    </submittedName>
</protein>
<dbReference type="EMBL" id="JBFXLQ010000018">
    <property type="protein sequence ID" value="KAL2867543.1"/>
    <property type="molecule type" value="Genomic_DNA"/>
</dbReference>
<accession>A0ABR4LSM0</accession>
<keyword evidence="3" id="KW-1185">Reference proteome</keyword>